<evidence type="ECO:0000256" key="3">
    <source>
        <dbReference type="ARBA" id="ARBA00022723"/>
    </source>
</evidence>
<comment type="similarity">
    <text evidence="1 7">Belongs to the peptidase M3 family.</text>
</comment>
<evidence type="ECO:0000259" key="8">
    <source>
        <dbReference type="Pfam" id="PF01432"/>
    </source>
</evidence>
<keyword evidence="5 7" id="KW-0862">Zinc</keyword>
<dbReference type="EMBL" id="JBHUNE010000006">
    <property type="protein sequence ID" value="MFD2758035.1"/>
    <property type="molecule type" value="Genomic_DNA"/>
</dbReference>
<evidence type="ECO:0000256" key="2">
    <source>
        <dbReference type="ARBA" id="ARBA00022670"/>
    </source>
</evidence>
<dbReference type="InterPro" id="IPR024079">
    <property type="entry name" value="MetalloPept_cat_dom_sf"/>
</dbReference>
<comment type="caution">
    <text evidence="9">The sequence shown here is derived from an EMBL/GenBank/DDBJ whole genome shotgun (WGS) entry which is preliminary data.</text>
</comment>
<evidence type="ECO:0000313" key="9">
    <source>
        <dbReference type="EMBL" id="MFD2758035.1"/>
    </source>
</evidence>
<keyword evidence="6 7" id="KW-0482">Metalloprotease</keyword>
<dbReference type="SUPFAM" id="SSF55486">
    <property type="entry name" value="Metalloproteases ('zincins'), catalytic domain"/>
    <property type="match status" value="1"/>
</dbReference>
<evidence type="ECO:0000256" key="5">
    <source>
        <dbReference type="ARBA" id="ARBA00022833"/>
    </source>
</evidence>
<dbReference type="InterPro" id="IPR034005">
    <property type="entry name" value="M3A_DCP"/>
</dbReference>
<gene>
    <name evidence="9" type="ORF">ACFSW7_06560</name>
</gene>
<dbReference type="Pfam" id="PF01432">
    <property type="entry name" value="Peptidase_M3"/>
    <property type="match status" value="1"/>
</dbReference>
<comment type="cofactor">
    <cofactor evidence="7">
        <name>Zn(2+)</name>
        <dbReference type="ChEBI" id="CHEBI:29105"/>
    </cofactor>
    <text evidence="7">Binds 1 zinc ion.</text>
</comment>
<accession>A0ABW5V0B5</accession>
<keyword evidence="2 7" id="KW-0645">Protease</keyword>
<evidence type="ECO:0000256" key="1">
    <source>
        <dbReference type="ARBA" id="ARBA00006040"/>
    </source>
</evidence>
<dbReference type="PANTHER" id="PTHR43660">
    <property type="entry name" value="DIPEPTIDYL CARBOXYPEPTIDASE"/>
    <property type="match status" value="1"/>
</dbReference>
<protein>
    <submittedName>
        <fullName evidence="9">M3 family metallopeptidase</fullName>
    </submittedName>
</protein>
<organism evidence="9 10">
    <name type="scientific">Gulosibacter faecalis</name>
    <dbReference type="NCBI Taxonomy" id="272240"/>
    <lineage>
        <taxon>Bacteria</taxon>
        <taxon>Bacillati</taxon>
        <taxon>Actinomycetota</taxon>
        <taxon>Actinomycetes</taxon>
        <taxon>Micrococcales</taxon>
        <taxon>Microbacteriaceae</taxon>
        <taxon>Gulosibacter</taxon>
    </lineage>
</organism>
<name>A0ABW5V0B5_9MICO</name>
<evidence type="ECO:0000256" key="7">
    <source>
        <dbReference type="RuleBase" id="RU003435"/>
    </source>
</evidence>
<dbReference type="CDD" id="cd06456">
    <property type="entry name" value="M3A_DCP"/>
    <property type="match status" value="1"/>
</dbReference>
<dbReference type="InterPro" id="IPR045090">
    <property type="entry name" value="Pept_M3A_M3B"/>
</dbReference>
<dbReference type="InterPro" id="IPR001567">
    <property type="entry name" value="Pept_M3A_M3B_dom"/>
</dbReference>
<feature type="domain" description="Peptidase M3A/M3B catalytic" evidence="8">
    <location>
        <begin position="235"/>
        <end position="679"/>
    </location>
</feature>
<evidence type="ECO:0000256" key="6">
    <source>
        <dbReference type="ARBA" id="ARBA00023049"/>
    </source>
</evidence>
<evidence type="ECO:0000256" key="4">
    <source>
        <dbReference type="ARBA" id="ARBA00022801"/>
    </source>
</evidence>
<sequence>MTDAPSSPNPFASPSSLPYELPDFARIRPEHYAPAIEAGFREREAAIDAIAKNPEPPTFENTLEAFERSGELLWRVASVLFALASSDATPEIEALEEEYAPKFAAHEDRIHLNSELYARVRAVCDQRDSLDLRDDQRKLLADYELAFRLAGAGLGDDDKARLAELNQREASLQSQFVRQLLADTNDLAVTVETEAELDGLDDADIAAAREAAIAAGQPGGYRINLTLPVGHAWLARLTNRSLRERIYRASRSRGALDNANNNGPVVHELLTLRAEKARLLGFETYADLRLVRSTAGSRAAVNERLELLAKAVAPGLAREHATLQELAGETPIEPWDWAFYAEQVRQRDYEVDEAALRPYFEADRVLTHGVFAAATLLYGLTFVERRDLVGHHPEARVFEVFDDDGSGLGLYLLDLYARDVKRGGAWMSTYLQQNELFGHKTVVYNILNVAKPPVGSPTLLTLDEVETLFHEFGHALHGLLAHTVYPAQAGTEVKQDFVEYPSQVNESWMLHPQILPGYARHVETDAPLPQELADRLRGASRFNQGFLTAENVAASTLDQALHQLTLEEAAEVGDLAEFEQSVLARTGLDFPATPPRYSIPYFQHIFGGGYAASYYGYLWSEVFDAASVDVFDRSTDLEATGRRFRDAVLGNGGSRDELTMVRDFLGADPEITPLLRRRGLLDDAEPAA</sequence>
<dbReference type="InterPro" id="IPR024077">
    <property type="entry name" value="Neurolysin/TOP_dom2"/>
</dbReference>
<dbReference type="Proteomes" id="UP001597492">
    <property type="component" value="Unassembled WGS sequence"/>
</dbReference>
<dbReference type="Gene3D" id="1.10.1370.10">
    <property type="entry name" value="Neurolysin, domain 3"/>
    <property type="match status" value="1"/>
</dbReference>
<keyword evidence="4 7" id="KW-0378">Hydrolase</keyword>
<reference evidence="10" key="1">
    <citation type="journal article" date="2019" name="Int. J. Syst. Evol. Microbiol.">
        <title>The Global Catalogue of Microorganisms (GCM) 10K type strain sequencing project: providing services to taxonomists for standard genome sequencing and annotation.</title>
        <authorList>
            <consortium name="The Broad Institute Genomics Platform"/>
            <consortium name="The Broad Institute Genome Sequencing Center for Infectious Disease"/>
            <person name="Wu L."/>
            <person name="Ma J."/>
        </authorList>
    </citation>
    <scope>NUCLEOTIDE SEQUENCE [LARGE SCALE GENOMIC DNA]</scope>
    <source>
        <strain evidence="10">TISTR 1514</strain>
    </source>
</reference>
<dbReference type="PANTHER" id="PTHR43660:SF1">
    <property type="entry name" value="DIPEPTIDYL CARBOXYPEPTIDASE"/>
    <property type="match status" value="1"/>
</dbReference>
<evidence type="ECO:0000313" key="10">
    <source>
        <dbReference type="Proteomes" id="UP001597492"/>
    </source>
</evidence>
<dbReference type="Gene3D" id="3.40.390.10">
    <property type="entry name" value="Collagenase (Catalytic Domain)"/>
    <property type="match status" value="1"/>
</dbReference>
<keyword evidence="10" id="KW-1185">Reference proteome</keyword>
<keyword evidence="3 7" id="KW-0479">Metal-binding</keyword>
<dbReference type="RefSeq" id="WP_019618488.1">
    <property type="nucleotide sequence ID" value="NZ_JBHUNE010000006.1"/>
</dbReference>
<dbReference type="Gene3D" id="1.10.1370.40">
    <property type="match status" value="1"/>
</dbReference>
<proteinExistence type="inferred from homology"/>